<keyword evidence="4" id="KW-0410">Iron transport</keyword>
<evidence type="ECO:0000313" key="17">
    <source>
        <dbReference type="Proteomes" id="UP000000466"/>
    </source>
</evidence>
<evidence type="ECO:0000256" key="13">
    <source>
        <dbReference type="SAM" id="SignalP"/>
    </source>
</evidence>
<dbReference type="InterPro" id="IPR039426">
    <property type="entry name" value="TonB-dep_rcpt-like"/>
</dbReference>
<feature type="domain" description="TonB-dependent receptor-like beta-barrel" evidence="14">
    <location>
        <begin position="301"/>
        <end position="708"/>
    </location>
</feature>
<dbReference type="eggNOG" id="COG4771">
    <property type="taxonomic scope" value="Bacteria"/>
</dbReference>
<keyword evidence="17" id="KW-1185">Reference proteome</keyword>
<keyword evidence="7" id="KW-0406">Ion transport</keyword>
<keyword evidence="9 11" id="KW-0472">Membrane</keyword>
<accession>K4KYH1</accession>
<keyword evidence="2 11" id="KW-0813">Transport</keyword>
<evidence type="ECO:0000256" key="12">
    <source>
        <dbReference type="RuleBase" id="RU003357"/>
    </source>
</evidence>
<dbReference type="SUPFAM" id="SSF56935">
    <property type="entry name" value="Porins"/>
    <property type="match status" value="1"/>
</dbReference>
<dbReference type="HOGENOM" id="CLU_008287_15_1_6"/>
<dbReference type="InterPro" id="IPR000531">
    <property type="entry name" value="Beta-barrel_TonB"/>
</dbReference>
<evidence type="ECO:0000256" key="4">
    <source>
        <dbReference type="ARBA" id="ARBA00022496"/>
    </source>
</evidence>
<dbReference type="InterPro" id="IPR012910">
    <property type="entry name" value="Plug_dom"/>
</dbReference>
<evidence type="ECO:0000256" key="10">
    <source>
        <dbReference type="ARBA" id="ARBA00023237"/>
    </source>
</evidence>
<comment type="similarity">
    <text evidence="11 12">Belongs to the TonB-dependent receptor family.</text>
</comment>
<proteinExistence type="inferred from homology"/>
<evidence type="ECO:0000256" key="5">
    <source>
        <dbReference type="ARBA" id="ARBA00022692"/>
    </source>
</evidence>
<evidence type="ECO:0000256" key="7">
    <source>
        <dbReference type="ARBA" id="ARBA00023065"/>
    </source>
</evidence>
<feature type="domain" description="TonB-dependent receptor plug" evidence="15">
    <location>
        <begin position="46"/>
        <end position="154"/>
    </location>
</feature>
<name>K4KYH1_SIMAS</name>
<evidence type="ECO:0000256" key="1">
    <source>
        <dbReference type="ARBA" id="ARBA00004571"/>
    </source>
</evidence>
<dbReference type="GO" id="GO:0006826">
    <property type="term" value="P:iron ion transport"/>
    <property type="evidence" value="ECO:0007669"/>
    <property type="project" value="UniProtKB-KW"/>
</dbReference>
<evidence type="ECO:0000256" key="3">
    <source>
        <dbReference type="ARBA" id="ARBA00022452"/>
    </source>
</evidence>
<evidence type="ECO:0000256" key="2">
    <source>
        <dbReference type="ARBA" id="ARBA00022448"/>
    </source>
</evidence>
<keyword evidence="13" id="KW-0732">Signal</keyword>
<evidence type="ECO:0000256" key="9">
    <source>
        <dbReference type="ARBA" id="ARBA00023136"/>
    </source>
</evidence>
<dbReference type="Pfam" id="PF07715">
    <property type="entry name" value="Plug"/>
    <property type="match status" value="1"/>
</dbReference>
<keyword evidence="10 11" id="KW-0998">Cell outer membrane</keyword>
<evidence type="ECO:0000259" key="15">
    <source>
        <dbReference type="Pfam" id="PF07715"/>
    </source>
</evidence>
<dbReference type="OrthoDB" id="127311at2"/>
<dbReference type="EMBL" id="CP003746">
    <property type="protein sequence ID" value="AFU98992.1"/>
    <property type="molecule type" value="Genomic_DNA"/>
</dbReference>
<dbReference type="RefSeq" id="WP_015047157.1">
    <property type="nucleotide sequence ID" value="NC_018868.3"/>
</dbReference>
<reference evidence="16 17" key="1">
    <citation type="journal article" date="2013" name="Genome Announc.">
        <title>Complete genome sequence of Simiduia agarivorans SA1(T), a marine bacterium able to degrade a variety of polysaccharides.</title>
        <authorList>
            <person name="Lin S.Y."/>
            <person name="Shieh W.Y."/>
            <person name="Chen J.S."/>
            <person name="Tang S.L."/>
        </authorList>
    </citation>
    <scope>NUCLEOTIDE SEQUENCE [LARGE SCALE GENOMIC DNA]</scope>
    <source>
        <strain evidence="17">DSM 21679 / JCM 13881 / BCRC 17597 / SA1</strain>
    </source>
</reference>
<dbReference type="PANTHER" id="PTHR32552:SF81">
    <property type="entry name" value="TONB-DEPENDENT OUTER MEMBRANE RECEPTOR"/>
    <property type="match status" value="1"/>
</dbReference>
<evidence type="ECO:0000259" key="14">
    <source>
        <dbReference type="Pfam" id="PF00593"/>
    </source>
</evidence>
<dbReference type="InterPro" id="IPR036942">
    <property type="entry name" value="Beta-barrel_TonB_sf"/>
</dbReference>
<dbReference type="PROSITE" id="PS52016">
    <property type="entry name" value="TONB_DEPENDENT_REC_3"/>
    <property type="match status" value="1"/>
</dbReference>
<evidence type="ECO:0000256" key="8">
    <source>
        <dbReference type="ARBA" id="ARBA00023077"/>
    </source>
</evidence>
<keyword evidence="16" id="KW-0675">Receptor</keyword>
<dbReference type="GO" id="GO:0009279">
    <property type="term" value="C:cell outer membrane"/>
    <property type="evidence" value="ECO:0007669"/>
    <property type="project" value="UniProtKB-SubCell"/>
</dbReference>
<protein>
    <submittedName>
        <fullName evidence="16">TonB-dependent receptor</fullName>
    </submittedName>
</protein>
<dbReference type="AlphaFoldDB" id="K4KYH1"/>
<comment type="subcellular location">
    <subcellularLocation>
        <location evidence="1 11">Cell outer membrane</location>
        <topology evidence="1 11">Multi-pass membrane protein</topology>
    </subcellularLocation>
</comment>
<dbReference type="Gene3D" id="2.40.170.20">
    <property type="entry name" value="TonB-dependent receptor, beta-barrel domain"/>
    <property type="match status" value="1"/>
</dbReference>
<keyword evidence="5 11" id="KW-0812">Transmembrane</keyword>
<keyword evidence="3 11" id="KW-1134">Transmembrane beta strand</keyword>
<dbReference type="KEGG" id="saga:M5M_09025"/>
<dbReference type="PANTHER" id="PTHR32552">
    <property type="entry name" value="FERRICHROME IRON RECEPTOR-RELATED"/>
    <property type="match status" value="1"/>
</dbReference>
<keyword evidence="6" id="KW-0408">Iron</keyword>
<evidence type="ECO:0000313" key="16">
    <source>
        <dbReference type="EMBL" id="AFU98992.1"/>
    </source>
</evidence>
<organism evidence="16 17">
    <name type="scientific">Simiduia agarivorans (strain DSM 21679 / JCM 13881 / BCRC 17597 / SA1)</name>
    <dbReference type="NCBI Taxonomy" id="1117647"/>
    <lineage>
        <taxon>Bacteria</taxon>
        <taxon>Pseudomonadati</taxon>
        <taxon>Pseudomonadota</taxon>
        <taxon>Gammaproteobacteria</taxon>
        <taxon>Cellvibrionales</taxon>
        <taxon>Cellvibrionaceae</taxon>
        <taxon>Simiduia</taxon>
    </lineage>
</organism>
<dbReference type="Pfam" id="PF00593">
    <property type="entry name" value="TonB_dep_Rec_b-barrel"/>
    <property type="match status" value="1"/>
</dbReference>
<evidence type="ECO:0000256" key="11">
    <source>
        <dbReference type="PROSITE-ProRule" id="PRU01360"/>
    </source>
</evidence>
<keyword evidence="8 12" id="KW-0798">TonB box</keyword>
<dbReference type="CDD" id="cd01347">
    <property type="entry name" value="ligand_gated_channel"/>
    <property type="match status" value="1"/>
</dbReference>
<feature type="chain" id="PRO_5003878348" evidence="13">
    <location>
        <begin position="25"/>
        <end position="746"/>
    </location>
</feature>
<sequence>MFKRRLLSQALAITTLGVPGVVVAQEESVFNIEEVVVTATRRAEGVQDIPYNITAVSGDSMREVGATSLSKMAQFVPGMQMVDAGARGLSLVTLRGMNIGGLQASENQGGKDIISRYVNDTPLLIDMKLIDVERIEVLRGPQGTLYGRGAMGGTVRYILNKPSTEAIEGEVYGKISQNAESSGLSYETNAVLNLPLSETVAARFAVGYLDDAGFIDYTEVLTEPGVSNNTRVVEDANDEQTTSVRASLRWEPTDEFYLQVNYFQQDQQAGGRQAGNELFTGNKYHSAMRYVEPYDAKDSVANVEFDWETEYVEIFSTTSLANFDGEGQRDQTDLLVVDIYPGYANFPEFSAFTREVDKTDALVHETRFLSTGDGMIDWIAGFYYEQEDSEGSSTEFTPGYQDWAGIDTGWGEIEYQATSDSRFTEKAVFGEVTFNFTDEFQVTAGLRSFEQTLDIKEDCTVIPIYWFYTRPSPIEPECDSGKGTVKDTVGKLNASYNITEDMMLYGTLAEGFRRGGVNVGPGLLPGEKTYQPDKALNKEIGLRSTWVDGRVTFNAALFQIDWTDLQVPTKSEVNALNIIKNGQQGEINGLELTLQAHATERLRFDGWITYYDTQLTEDAPEIDGLKGDSFPGVPELQFNLAADYAIPLDSAELVLRGNYYWKDEVKTQLNDTIANNGDYVELDSYGLLNVSADYVRDQWHVKLYVDNLTNEYYENGARGEARYGERGSFRYVGTPRLIGLEAGYRF</sequence>
<dbReference type="STRING" id="1117647.M5M_09025"/>
<evidence type="ECO:0000256" key="6">
    <source>
        <dbReference type="ARBA" id="ARBA00023004"/>
    </source>
</evidence>
<feature type="signal peptide" evidence="13">
    <location>
        <begin position="1"/>
        <end position="24"/>
    </location>
</feature>
<gene>
    <name evidence="16" type="ordered locus">M5M_09025</name>
</gene>
<dbReference type="Proteomes" id="UP000000466">
    <property type="component" value="Chromosome"/>
</dbReference>